<comment type="caution">
    <text evidence="2">The sequence shown here is derived from an EMBL/GenBank/DDBJ whole genome shotgun (WGS) entry which is preliminary data.</text>
</comment>
<dbReference type="AlphaFoldDB" id="A0A8H8UC01"/>
<gene>
    <name evidence="2" type="ORF">LSUB1_G002530</name>
</gene>
<feature type="region of interest" description="Disordered" evidence="1">
    <location>
        <begin position="31"/>
        <end position="67"/>
    </location>
</feature>
<keyword evidence="3" id="KW-1185">Reference proteome</keyword>
<name>A0A8H8UC01_9HELO</name>
<evidence type="ECO:0000256" key="1">
    <source>
        <dbReference type="SAM" id="MobiDB-lite"/>
    </source>
</evidence>
<dbReference type="EMBL" id="QGMJ01000268">
    <property type="protein sequence ID" value="TVY38698.1"/>
    <property type="molecule type" value="Genomic_DNA"/>
</dbReference>
<protein>
    <submittedName>
        <fullName evidence="2">Uncharacterized protein</fullName>
    </submittedName>
</protein>
<dbReference type="GO" id="GO:0009306">
    <property type="term" value="P:protein secretion"/>
    <property type="evidence" value="ECO:0007669"/>
    <property type="project" value="InterPro"/>
</dbReference>
<dbReference type="Pfam" id="PF11654">
    <property type="entry name" value="NCE101"/>
    <property type="match status" value="1"/>
</dbReference>
<evidence type="ECO:0000313" key="2">
    <source>
        <dbReference type="EMBL" id="TVY38698.1"/>
    </source>
</evidence>
<accession>A0A8H8UC01</accession>
<reference evidence="2 3" key="1">
    <citation type="submission" date="2018-05" db="EMBL/GenBank/DDBJ databases">
        <title>Genome sequencing and assembly of the regulated plant pathogen Lachnellula willkommii and related sister species for the development of diagnostic species identification markers.</title>
        <authorList>
            <person name="Giroux E."/>
            <person name="Bilodeau G."/>
        </authorList>
    </citation>
    <scope>NUCLEOTIDE SEQUENCE [LARGE SCALE GENOMIC DNA]</scope>
    <source>
        <strain evidence="2 3">CBS 197.66</strain>
    </source>
</reference>
<evidence type="ECO:0000313" key="3">
    <source>
        <dbReference type="Proteomes" id="UP000462212"/>
    </source>
</evidence>
<sequence length="67" mass="7014">MPPQTHIISRTLDPIFAIFVGLGAATTRINREEKEAGRSTKETVDNGLRQGGGGGVGMTGSMADIEV</sequence>
<feature type="compositionally biased region" description="Gly residues" evidence="1">
    <location>
        <begin position="49"/>
        <end position="58"/>
    </location>
</feature>
<dbReference type="InterPro" id="IPR024242">
    <property type="entry name" value="NCE101"/>
</dbReference>
<proteinExistence type="predicted"/>
<dbReference type="OrthoDB" id="2155101at2759"/>
<dbReference type="Proteomes" id="UP000462212">
    <property type="component" value="Unassembled WGS sequence"/>
</dbReference>
<feature type="compositionally biased region" description="Basic and acidic residues" evidence="1">
    <location>
        <begin position="31"/>
        <end position="44"/>
    </location>
</feature>
<organism evidence="2 3">
    <name type="scientific">Lachnellula subtilissima</name>
    <dbReference type="NCBI Taxonomy" id="602034"/>
    <lineage>
        <taxon>Eukaryota</taxon>
        <taxon>Fungi</taxon>
        <taxon>Dikarya</taxon>
        <taxon>Ascomycota</taxon>
        <taxon>Pezizomycotina</taxon>
        <taxon>Leotiomycetes</taxon>
        <taxon>Helotiales</taxon>
        <taxon>Lachnaceae</taxon>
        <taxon>Lachnellula</taxon>
    </lineage>
</organism>